<comment type="caution">
    <text evidence="1">The sequence shown here is derived from an EMBL/GenBank/DDBJ whole genome shotgun (WGS) entry which is preliminary data.</text>
</comment>
<proteinExistence type="predicted"/>
<accession>V2WSK3</accession>
<dbReference type="KEGG" id="mrr:Moror_6111"/>
<organism evidence="1 2">
    <name type="scientific">Moniliophthora roreri (strain MCA 2997)</name>
    <name type="common">Cocoa frosty pod rot fungus</name>
    <name type="synonym">Crinipellis roreri</name>
    <dbReference type="NCBI Taxonomy" id="1381753"/>
    <lineage>
        <taxon>Eukaryota</taxon>
        <taxon>Fungi</taxon>
        <taxon>Dikarya</taxon>
        <taxon>Basidiomycota</taxon>
        <taxon>Agaricomycotina</taxon>
        <taxon>Agaricomycetes</taxon>
        <taxon>Agaricomycetidae</taxon>
        <taxon>Agaricales</taxon>
        <taxon>Marasmiineae</taxon>
        <taxon>Marasmiaceae</taxon>
        <taxon>Moniliophthora</taxon>
    </lineage>
</organism>
<dbReference type="HOGENOM" id="CLU_2320972_0_0_1"/>
<reference evidence="1 2" key="1">
    <citation type="journal article" date="2014" name="BMC Genomics">
        <title>Genome and secretome analysis of the hemibiotrophic fungal pathogen, Moniliophthora roreri, which causes frosty pod rot disease of cacao: mechanisms of the biotrophic and necrotrophic phases.</title>
        <authorList>
            <person name="Meinhardt L.W."/>
            <person name="Costa G.G.L."/>
            <person name="Thomazella D.P.T."/>
            <person name="Teixeira P.J.P.L."/>
            <person name="Carazzolle M.F."/>
            <person name="Schuster S.C."/>
            <person name="Carlson J.E."/>
            <person name="Guiltinan M.J."/>
            <person name="Mieczkowski P."/>
            <person name="Farmer A."/>
            <person name="Ramaraj T."/>
            <person name="Crozier J."/>
            <person name="Davis R.E."/>
            <person name="Shao J."/>
            <person name="Melnick R.L."/>
            <person name="Pereira G.A.G."/>
            <person name="Bailey B.A."/>
        </authorList>
    </citation>
    <scope>NUCLEOTIDE SEQUENCE [LARGE SCALE GENOMIC DNA]</scope>
    <source>
        <strain evidence="1 2">MCA 2997</strain>
    </source>
</reference>
<gene>
    <name evidence="1" type="ORF">Moror_6111</name>
</gene>
<dbReference type="Proteomes" id="UP000017559">
    <property type="component" value="Unassembled WGS sequence"/>
</dbReference>
<protein>
    <submittedName>
        <fullName evidence="1">Uncharacterized protein</fullName>
    </submittedName>
</protein>
<dbReference type="EMBL" id="AWSO01001284">
    <property type="protein sequence ID" value="ESK84547.1"/>
    <property type="molecule type" value="Genomic_DNA"/>
</dbReference>
<sequence length="99" mass="11599">MTMAACFFPSPDLLRYILNCRRKRGLNCIKADSSTTEANPNRDLRTYSSPNLYRLRLSAPYFVPIHRNFSSIRCYLTMTTTNLKWSSTMQRTLSRRNQP</sequence>
<dbReference type="AlphaFoldDB" id="V2WSK3"/>
<keyword evidence="2" id="KW-1185">Reference proteome</keyword>
<name>V2WSK3_MONRO</name>
<evidence type="ECO:0000313" key="2">
    <source>
        <dbReference type="Proteomes" id="UP000017559"/>
    </source>
</evidence>
<evidence type="ECO:0000313" key="1">
    <source>
        <dbReference type="EMBL" id="ESK84547.1"/>
    </source>
</evidence>